<proteinExistence type="predicted"/>
<dbReference type="InterPro" id="IPR032033">
    <property type="entry name" value="Cytochrome_P460"/>
</dbReference>
<dbReference type="RefSeq" id="WP_113822905.1">
    <property type="nucleotide sequence ID" value="NZ_QOCE01000019.1"/>
</dbReference>
<name>A0A366X6N7_9RHOB</name>
<accession>A0A366X6N7</accession>
<reference evidence="2 3" key="1">
    <citation type="submission" date="2018-07" db="EMBL/GenBank/DDBJ databases">
        <title>Modular assembly of carbohydrate-degrading microbial communities in the ocean.</title>
        <authorList>
            <person name="Enke T.N."/>
            <person name="Datta M.S."/>
            <person name="Schwartzman J.A."/>
            <person name="Cermak N."/>
            <person name="Schmitz D.A."/>
            <person name="Barrere J."/>
            <person name="Cordero O.X."/>
        </authorList>
    </citation>
    <scope>NUCLEOTIDE SEQUENCE [LARGE SCALE GENOMIC DNA]</scope>
    <source>
        <strain evidence="2 3">C3M10</strain>
    </source>
</reference>
<evidence type="ECO:0000313" key="2">
    <source>
        <dbReference type="EMBL" id="RBW57607.1"/>
    </source>
</evidence>
<dbReference type="EMBL" id="QOCE01000019">
    <property type="protein sequence ID" value="RBW57607.1"/>
    <property type="molecule type" value="Genomic_DNA"/>
</dbReference>
<sequence length="208" mass="23005">MIKFIGEFPTTLVSVCVIAGISATSVNSESTAHDAHIAIENSAVLTKQEATQIYLDLMDRMRTGYASAQLDIVSNYQDWPKYNDAPYISATHGQRYVNSYANKMARDYGTLNDGDTLPAGSVLAKDSITVTDEDHIFPGALFVMEKLSDGAHPQTGDWRYVMVMPDGSLFGDTIGSRSQEMVYCHECHEAVASRDYTFFVPSDHRLTK</sequence>
<organism evidence="2 3">
    <name type="scientific">Phaeobacter gallaeciensis</name>
    <dbReference type="NCBI Taxonomy" id="60890"/>
    <lineage>
        <taxon>Bacteria</taxon>
        <taxon>Pseudomonadati</taxon>
        <taxon>Pseudomonadota</taxon>
        <taxon>Alphaproteobacteria</taxon>
        <taxon>Rhodobacterales</taxon>
        <taxon>Roseobacteraceae</taxon>
        <taxon>Phaeobacter</taxon>
    </lineage>
</organism>
<dbReference type="OrthoDB" id="34396at2"/>
<dbReference type="AlphaFoldDB" id="A0A366X6N7"/>
<evidence type="ECO:0000313" key="3">
    <source>
        <dbReference type="Proteomes" id="UP000252706"/>
    </source>
</evidence>
<dbReference type="CDD" id="cd20716">
    <property type="entry name" value="cyt_P460_fam"/>
    <property type="match status" value="1"/>
</dbReference>
<evidence type="ECO:0000259" key="1">
    <source>
        <dbReference type="Pfam" id="PF16694"/>
    </source>
</evidence>
<feature type="domain" description="Cytochrome P460" evidence="1">
    <location>
        <begin position="75"/>
        <end position="198"/>
    </location>
</feature>
<comment type="caution">
    <text evidence="2">The sequence shown here is derived from an EMBL/GenBank/DDBJ whole genome shotgun (WGS) entry which is preliminary data.</text>
</comment>
<gene>
    <name evidence="2" type="ORF">DS909_07865</name>
</gene>
<dbReference type="Pfam" id="PF16694">
    <property type="entry name" value="Cytochrome_P460"/>
    <property type="match status" value="1"/>
</dbReference>
<dbReference type="Gene3D" id="3.50.70.20">
    <property type="entry name" value="Cytochrome P460"/>
    <property type="match status" value="1"/>
</dbReference>
<dbReference type="Proteomes" id="UP000252706">
    <property type="component" value="Unassembled WGS sequence"/>
</dbReference>
<protein>
    <recommendedName>
        <fullName evidence="1">Cytochrome P460 domain-containing protein</fullName>
    </recommendedName>
</protein>
<dbReference type="InterPro" id="IPR038142">
    <property type="entry name" value="Cytochrome_P460_sp"/>
</dbReference>